<accession>A0A0U0TEZ1</accession>
<gene>
    <name evidence="1" type="ORF">ERS007703_05354</name>
</gene>
<dbReference type="AlphaFoldDB" id="A0A0U0TEZ1"/>
<evidence type="ECO:0000313" key="1">
    <source>
        <dbReference type="EMBL" id="COX57757.1"/>
    </source>
</evidence>
<name>A0A0U0TEZ1_MYCTX</name>
<evidence type="ECO:0000313" key="2">
    <source>
        <dbReference type="Proteomes" id="UP000038802"/>
    </source>
</evidence>
<protein>
    <submittedName>
        <fullName evidence="1">Uncharacterized protein</fullName>
    </submittedName>
</protein>
<proteinExistence type="predicted"/>
<reference evidence="2" key="1">
    <citation type="submission" date="2015-03" db="EMBL/GenBank/DDBJ databases">
        <authorList>
            <consortium name="Pathogen Informatics"/>
        </authorList>
    </citation>
    <scope>NUCLEOTIDE SEQUENCE [LARGE SCALE GENOMIC DNA]</scope>
    <source>
        <strain evidence="2">K00500041</strain>
    </source>
</reference>
<dbReference type="EMBL" id="CSAE01001388">
    <property type="protein sequence ID" value="COX57757.1"/>
    <property type="molecule type" value="Genomic_DNA"/>
</dbReference>
<organism evidence="1 2">
    <name type="scientific">Mycobacterium tuberculosis</name>
    <dbReference type="NCBI Taxonomy" id="1773"/>
    <lineage>
        <taxon>Bacteria</taxon>
        <taxon>Bacillati</taxon>
        <taxon>Actinomycetota</taxon>
        <taxon>Actinomycetes</taxon>
        <taxon>Mycobacteriales</taxon>
        <taxon>Mycobacteriaceae</taxon>
        <taxon>Mycobacterium</taxon>
        <taxon>Mycobacterium tuberculosis complex</taxon>
    </lineage>
</organism>
<dbReference type="Proteomes" id="UP000038802">
    <property type="component" value="Unassembled WGS sequence"/>
</dbReference>
<sequence length="41" mass="4416">MHSPLGIGCQGGLADLRDDVVSPDLCEVAEQDGRRHAELVR</sequence>